<name>B9L519_THERP</name>
<dbReference type="EMBL" id="CP001276">
    <property type="protein sequence ID" value="ACM07242.1"/>
    <property type="molecule type" value="Genomic_DNA"/>
</dbReference>
<protein>
    <submittedName>
        <fullName evidence="3">Two component transcriptional regulator, winged helix family</fullName>
    </submittedName>
</protein>
<geneLocation type="plasmid" evidence="4">
    <name>Tros</name>
</geneLocation>
<dbReference type="KEGG" id="tro:trd_A0883"/>
<evidence type="ECO:0000313" key="3">
    <source>
        <dbReference type="EMBL" id="ACM07242.1"/>
    </source>
</evidence>
<evidence type="ECO:0000259" key="2">
    <source>
        <dbReference type="PROSITE" id="PS50110"/>
    </source>
</evidence>
<dbReference type="SUPFAM" id="SSF52172">
    <property type="entry name" value="CheY-like"/>
    <property type="match status" value="1"/>
</dbReference>
<accession>B9L519</accession>
<dbReference type="RefSeq" id="WP_012643229.1">
    <property type="nucleotide sequence ID" value="NC_011961.1"/>
</dbReference>
<feature type="modified residue" description="4-aspartylphosphate" evidence="1">
    <location>
        <position position="54"/>
    </location>
</feature>
<dbReference type="AlphaFoldDB" id="B9L519"/>
<dbReference type="InterPro" id="IPR011006">
    <property type="entry name" value="CheY-like_superfamily"/>
</dbReference>
<gene>
    <name evidence="3" type="ordered locus">trd_A0883</name>
</gene>
<evidence type="ECO:0000256" key="1">
    <source>
        <dbReference type="PROSITE-ProRule" id="PRU00169"/>
    </source>
</evidence>
<keyword evidence="1" id="KW-0597">Phosphoprotein</keyword>
<dbReference type="OrthoDB" id="9802186at2"/>
<dbReference type="Proteomes" id="UP000000447">
    <property type="component" value="Plasmid unnamed"/>
</dbReference>
<keyword evidence="3" id="KW-0614">Plasmid</keyword>
<keyword evidence="4" id="KW-1185">Reference proteome</keyword>
<dbReference type="Gene3D" id="3.40.50.2300">
    <property type="match status" value="1"/>
</dbReference>
<dbReference type="GO" id="GO:0000160">
    <property type="term" value="P:phosphorelay signal transduction system"/>
    <property type="evidence" value="ECO:0007669"/>
    <property type="project" value="InterPro"/>
</dbReference>
<reference evidence="3 4" key="1">
    <citation type="journal article" date="2009" name="PLoS ONE">
        <title>Complete genome sequence of the aerobic CO-oxidizing thermophile Thermomicrobium roseum.</title>
        <authorList>
            <person name="Wu D."/>
            <person name="Raymond J."/>
            <person name="Wu M."/>
            <person name="Chatterji S."/>
            <person name="Ren Q."/>
            <person name="Graham J.E."/>
            <person name="Bryant D.A."/>
            <person name="Robb F."/>
            <person name="Colman A."/>
            <person name="Tallon L.J."/>
            <person name="Badger J.H."/>
            <person name="Madupu R."/>
            <person name="Ward N.L."/>
            <person name="Eisen J.A."/>
        </authorList>
    </citation>
    <scope>NUCLEOTIDE SEQUENCE [LARGE SCALE GENOMIC DNA]</scope>
    <source>
        <strain evidence="4">ATCC 27502 / DSM 5159 / P-2</strain>
        <plasmid evidence="3">unnamed</plasmid>
    </source>
</reference>
<proteinExistence type="predicted"/>
<feature type="domain" description="Response regulatory" evidence="2">
    <location>
        <begin position="6"/>
        <end position="115"/>
    </location>
</feature>
<dbReference type="PROSITE" id="PS50110">
    <property type="entry name" value="RESPONSE_REGULATORY"/>
    <property type="match status" value="1"/>
</dbReference>
<evidence type="ECO:0000313" key="4">
    <source>
        <dbReference type="Proteomes" id="UP000000447"/>
    </source>
</evidence>
<dbReference type="eggNOG" id="COG0745">
    <property type="taxonomic scope" value="Bacteria"/>
</dbReference>
<dbReference type="HOGENOM" id="CLU_1585710_0_0_0"/>
<organism evidence="3 4">
    <name type="scientific">Thermomicrobium roseum (strain ATCC 27502 / DSM 5159 / P-2)</name>
    <dbReference type="NCBI Taxonomy" id="309801"/>
    <lineage>
        <taxon>Bacteria</taxon>
        <taxon>Pseudomonadati</taxon>
        <taxon>Thermomicrobiota</taxon>
        <taxon>Thermomicrobia</taxon>
        <taxon>Thermomicrobiales</taxon>
        <taxon>Thermomicrobiaceae</taxon>
        <taxon>Thermomicrobium</taxon>
    </lineage>
</organism>
<sequence>MEAGWRILVVDDERSFREGMARALESWAQVRGVDDLGEAQCLLSSWRPHAIIVDPVLRSGDAIAFLSRVARTENVVVFCCVARRGYPFAFRDGRVRFLPREWSWRTLSSIIERSVRVLLEKKQLVQMDERGACSGDDFPRDQDWSSQKREWPTPVSRAVVNYAEEAVQ</sequence>
<dbReference type="InterPro" id="IPR001789">
    <property type="entry name" value="Sig_transdc_resp-reg_receiver"/>
</dbReference>